<protein>
    <submittedName>
        <fullName evidence="1">Uncharacterized protein</fullName>
    </submittedName>
</protein>
<comment type="caution">
    <text evidence="1">The sequence shown here is derived from an EMBL/GenBank/DDBJ whole genome shotgun (WGS) entry which is preliminary data.</text>
</comment>
<reference evidence="1" key="1">
    <citation type="submission" date="2021-11" db="EMBL/GenBank/DDBJ databases">
        <authorList>
            <person name="Bulgarelli D."/>
        </authorList>
    </citation>
    <scope>NUCLEOTIDE SEQUENCE</scope>
    <source>
        <strain evidence="1">Bi133</strain>
    </source>
</reference>
<dbReference type="EMBL" id="CAKKMG010000144">
    <property type="protein sequence ID" value="CAH0312695.1"/>
    <property type="molecule type" value="Genomic_DNA"/>
</dbReference>
<name>A0A9W4PLA6_9BACI</name>
<gene>
    <name evidence="1" type="ORF">SRABI133_05005</name>
</gene>
<evidence type="ECO:0000313" key="2">
    <source>
        <dbReference type="Proteomes" id="UP000789326"/>
    </source>
</evidence>
<sequence length="86" mass="9466">MEEMGRAISAKFTALALSLSKYQFTKKIENAGHNTPSANPITNRKKISMSKLLIKPVHIAEIPKTTKEITITFLALYFPAAHPPGT</sequence>
<organism evidence="1 2">
    <name type="scientific">Peribacillus simplex</name>
    <dbReference type="NCBI Taxonomy" id="1478"/>
    <lineage>
        <taxon>Bacteria</taxon>
        <taxon>Bacillati</taxon>
        <taxon>Bacillota</taxon>
        <taxon>Bacilli</taxon>
        <taxon>Bacillales</taxon>
        <taxon>Bacillaceae</taxon>
        <taxon>Peribacillus</taxon>
    </lineage>
</organism>
<evidence type="ECO:0000313" key="1">
    <source>
        <dbReference type="EMBL" id="CAH0312695.1"/>
    </source>
</evidence>
<proteinExistence type="predicted"/>
<dbReference type="AlphaFoldDB" id="A0A9W4PLA6"/>
<dbReference type="Proteomes" id="UP000789326">
    <property type="component" value="Unassembled WGS sequence"/>
</dbReference>
<accession>A0A9W4PLA6</accession>